<gene>
    <name evidence="3" type="ORF">ACE41H_24955</name>
</gene>
<feature type="domain" description="Copper amine oxidase-like N-terminal" evidence="2">
    <location>
        <begin position="36"/>
        <end position="143"/>
    </location>
</feature>
<keyword evidence="4" id="KW-1185">Reference proteome</keyword>
<sequence>MFRKLVNAFAAFSLVVPLILSNTSYAAANVSVGLNINGVLVNDQKPKVINQTTFVPIRTVTLLPGLQVAWNNKTKTVTVTNSNTKEKVSLAVGNKIASRGNDKISLSSPARIIDGVTYVPFRFIGEAFGATVKWDNVSKSVAIYNTDPSVIANLKSDDLKTARTAALKLPRISFNEEFTTSDESHSTTYYFPYGEANRFFISDQGVTQYLEIKDNAAWVIWEGVVSSSATNKADIIPNIVEAVSKERGDRPDITGKLSYFVDLWMMEQVRYGTIDENGTNTQIGETTVDVSNSVILEIPGEQRVN</sequence>
<feature type="chain" id="PRO_5046554909" evidence="1">
    <location>
        <begin position="27"/>
        <end position="305"/>
    </location>
</feature>
<evidence type="ECO:0000313" key="3">
    <source>
        <dbReference type="EMBL" id="MFB5270010.1"/>
    </source>
</evidence>
<feature type="signal peptide" evidence="1">
    <location>
        <begin position="1"/>
        <end position="26"/>
    </location>
</feature>
<dbReference type="EMBL" id="JBHHMI010000056">
    <property type="protein sequence ID" value="MFB5270010.1"/>
    <property type="molecule type" value="Genomic_DNA"/>
</dbReference>
<comment type="caution">
    <text evidence="3">The sequence shown here is derived from an EMBL/GenBank/DDBJ whole genome shotgun (WGS) entry which is preliminary data.</text>
</comment>
<dbReference type="SUPFAM" id="SSF55383">
    <property type="entry name" value="Copper amine oxidase, domain N"/>
    <property type="match status" value="1"/>
</dbReference>
<proteinExistence type="predicted"/>
<dbReference type="RefSeq" id="WP_375358276.1">
    <property type="nucleotide sequence ID" value="NZ_JBHHMI010000056.1"/>
</dbReference>
<dbReference type="Pfam" id="PF07833">
    <property type="entry name" value="Cu_amine_oxidN1"/>
    <property type="match status" value="1"/>
</dbReference>
<keyword evidence="1" id="KW-0732">Signal</keyword>
<dbReference type="Proteomes" id="UP001580346">
    <property type="component" value="Unassembled WGS sequence"/>
</dbReference>
<protein>
    <submittedName>
        <fullName evidence="3">Copper amine oxidase N-terminal domain-containing protein</fullName>
    </submittedName>
</protein>
<reference evidence="3 4" key="1">
    <citation type="submission" date="2024-09" db="EMBL/GenBank/DDBJ databases">
        <title>Paenibacillus zeirhizospherea sp. nov., isolated from surface of the maize (Zea mays) roots in a horticulture field, Hungary.</title>
        <authorList>
            <person name="Marton D."/>
            <person name="Farkas M."/>
            <person name="Bedics A."/>
            <person name="Toth E."/>
            <person name="Tancsics A."/>
            <person name="Boka K."/>
            <person name="Maroti G."/>
            <person name="Kriszt B."/>
            <person name="Cserhati M."/>
        </authorList>
    </citation>
    <scope>NUCLEOTIDE SEQUENCE [LARGE SCALE GENOMIC DNA]</scope>
    <source>
        <strain evidence="3 4">KCTC 33519</strain>
    </source>
</reference>
<dbReference type="InterPro" id="IPR012854">
    <property type="entry name" value="Cu_amine_oxidase-like_N"/>
</dbReference>
<accession>A0ABV5B138</accession>
<dbReference type="Gene3D" id="3.30.457.10">
    <property type="entry name" value="Copper amine oxidase-like, N-terminal domain"/>
    <property type="match status" value="1"/>
</dbReference>
<evidence type="ECO:0000259" key="2">
    <source>
        <dbReference type="Pfam" id="PF07833"/>
    </source>
</evidence>
<evidence type="ECO:0000313" key="4">
    <source>
        <dbReference type="Proteomes" id="UP001580346"/>
    </source>
</evidence>
<name>A0ABV5B138_9BACL</name>
<organism evidence="3 4">
    <name type="scientific">Paenibacillus enshidis</name>
    <dbReference type="NCBI Taxonomy" id="1458439"/>
    <lineage>
        <taxon>Bacteria</taxon>
        <taxon>Bacillati</taxon>
        <taxon>Bacillota</taxon>
        <taxon>Bacilli</taxon>
        <taxon>Bacillales</taxon>
        <taxon>Paenibacillaceae</taxon>
        <taxon>Paenibacillus</taxon>
    </lineage>
</organism>
<evidence type="ECO:0000256" key="1">
    <source>
        <dbReference type="SAM" id="SignalP"/>
    </source>
</evidence>
<dbReference type="InterPro" id="IPR036582">
    <property type="entry name" value="Mao_N_sf"/>
</dbReference>